<feature type="region of interest" description="Disordered" evidence="2">
    <location>
        <begin position="22"/>
        <end position="71"/>
    </location>
</feature>
<feature type="coiled-coil region" evidence="1">
    <location>
        <begin position="97"/>
        <end position="124"/>
    </location>
</feature>
<dbReference type="EMBL" id="CAACVG010014711">
    <property type="protein sequence ID" value="VEN63599.1"/>
    <property type="molecule type" value="Genomic_DNA"/>
</dbReference>
<feature type="non-terminal residue" evidence="3">
    <location>
        <position position="1"/>
    </location>
</feature>
<reference evidence="3 4" key="1">
    <citation type="submission" date="2019-01" db="EMBL/GenBank/DDBJ databases">
        <authorList>
            <person name="Sayadi A."/>
        </authorList>
    </citation>
    <scope>NUCLEOTIDE SEQUENCE [LARGE SCALE GENOMIC DNA]</scope>
</reference>
<evidence type="ECO:0000313" key="3">
    <source>
        <dbReference type="EMBL" id="VEN63599.1"/>
    </source>
</evidence>
<dbReference type="PANTHER" id="PTHR37161">
    <property type="entry name" value="HDC10475"/>
    <property type="match status" value="1"/>
</dbReference>
<evidence type="ECO:0000256" key="1">
    <source>
        <dbReference type="SAM" id="Coils"/>
    </source>
</evidence>
<proteinExistence type="predicted"/>
<evidence type="ECO:0000256" key="2">
    <source>
        <dbReference type="SAM" id="MobiDB-lite"/>
    </source>
</evidence>
<dbReference type="Pfam" id="PF05335">
    <property type="entry name" value="DUF745"/>
    <property type="match status" value="1"/>
</dbReference>
<dbReference type="PANTHER" id="PTHR37161:SF3">
    <property type="entry name" value="HDC10475"/>
    <property type="match status" value="1"/>
</dbReference>
<evidence type="ECO:0000313" key="4">
    <source>
        <dbReference type="Proteomes" id="UP000410492"/>
    </source>
</evidence>
<feature type="non-terminal residue" evidence="3">
    <location>
        <position position="127"/>
    </location>
</feature>
<keyword evidence="4" id="KW-1185">Reference proteome</keyword>
<organism evidence="3 4">
    <name type="scientific">Callosobruchus maculatus</name>
    <name type="common">Southern cowpea weevil</name>
    <name type="synonym">Pulse bruchid</name>
    <dbReference type="NCBI Taxonomy" id="64391"/>
    <lineage>
        <taxon>Eukaryota</taxon>
        <taxon>Metazoa</taxon>
        <taxon>Ecdysozoa</taxon>
        <taxon>Arthropoda</taxon>
        <taxon>Hexapoda</taxon>
        <taxon>Insecta</taxon>
        <taxon>Pterygota</taxon>
        <taxon>Neoptera</taxon>
        <taxon>Endopterygota</taxon>
        <taxon>Coleoptera</taxon>
        <taxon>Polyphaga</taxon>
        <taxon>Cucujiformia</taxon>
        <taxon>Chrysomeloidea</taxon>
        <taxon>Chrysomelidae</taxon>
        <taxon>Bruchinae</taxon>
        <taxon>Bruchini</taxon>
        <taxon>Callosobruchus</taxon>
    </lineage>
</organism>
<gene>
    <name evidence="3" type="ORF">CALMAC_LOCUS20385</name>
</gene>
<accession>A0A653DTP8</accession>
<dbReference type="InterPro" id="IPR007999">
    <property type="entry name" value="DUF745"/>
</dbReference>
<keyword evidence="1" id="KW-0175">Coiled coil</keyword>
<dbReference type="AlphaFoldDB" id="A0A653DTP8"/>
<name>A0A653DTP8_CALMS</name>
<sequence>VLTFDEIELISNYDVQFAKNIQQQQQEQLHDLPPPPPPKKQGFSQGSGLRNIAEGSSRAAKDAVNNQDAAGHQAAYVAKNTLAQSAAAASATAQAALAGKQILLQGLEQQLRDAKQALMGEQQQLMQ</sequence>
<dbReference type="Proteomes" id="UP000410492">
    <property type="component" value="Unassembled WGS sequence"/>
</dbReference>
<dbReference type="OrthoDB" id="8197027at2759"/>
<protein>
    <submittedName>
        <fullName evidence="3">Uncharacterized protein</fullName>
    </submittedName>
</protein>